<evidence type="ECO:0000313" key="5">
    <source>
        <dbReference type="Proteomes" id="UP001165740"/>
    </source>
</evidence>
<evidence type="ECO:0000259" key="4">
    <source>
        <dbReference type="PROSITE" id="PS50923"/>
    </source>
</evidence>
<feature type="repeat" description="LDL-receptor class B" evidence="3">
    <location>
        <begin position="31"/>
        <end position="77"/>
    </location>
</feature>
<dbReference type="PANTHER" id="PTHR46513">
    <property type="entry name" value="VITELLOGENIN RECEPTOR-LIKE PROTEIN-RELATED-RELATED"/>
    <property type="match status" value="1"/>
</dbReference>
<keyword evidence="5" id="KW-1185">Reference proteome</keyword>
<dbReference type="SMART" id="SM00135">
    <property type="entry name" value="LY"/>
    <property type="match status" value="4"/>
</dbReference>
<accession>A0A9W3AIN9</accession>
<evidence type="ECO:0000256" key="1">
    <source>
        <dbReference type="ARBA" id="ARBA00023157"/>
    </source>
</evidence>
<reference evidence="6" key="1">
    <citation type="submission" date="2025-08" db="UniProtKB">
        <authorList>
            <consortium name="RefSeq"/>
        </authorList>
    </citation>
    <scope>IDENTIFICATION</scope>
</reference>
<proteinExistence type="predicted"/>
<evidence type="ECO:0000256" key="3">
    <source>
        <dbReference type="PROSITE-ProRule" id="PRU00461"/>
    </source>
</evidence>
<comment type="caution">
    <text evidence="2">Lacks conserved residue(s) required for the propagation of feature annotation.</text>
</comment>
<dbReference type="InterPro" id="IPR000033">
    <property type="entry name" value="LDLR_classB_rpt"/>
</dbReference>
<dbReference type="Gene3D" id="2.10.70.10">
    <property type="entry name" value="Complement Module, domain 1"/>
    <property type="match status" value="1"/>
</dbReference>
<feature type="domain" description="Sushi" evidence="4">
    <location>
        <begin position="494"/>
        <end position="556"/>
    </location>
</feature>
<dbReference type="InterPro" id="IPR035976">
    <property type="entry name" value="Sushi/SCR/CCP_sf"/>
</dbReference>
<dbReference type="Gene3D" id="2.120.10.30">
    <property type="entry name" value="TolB, C-terminal domain"/>
    <property type="match status" value="2"/>
</dbReference>
<organism evidence="5 6">
    <name type="scientific">Biomphalaria glabrata</name>
    <name type="common">Bloodfluke planorb</name>
    <name type="synonym">Freshwater snail</name>
    <dbReference type="NCBI Taxonomy" id="6526"/>
    <lineage>
        <taxon>Eukaryota</taxon>
        <taxon>Metazoa</taxon>
        <taxon>Spiralia</taxon>
        <taxon>Lophotrochozoa</taxon>
        <taxon>Mollusca</taxon>
        <taxon>Gastropoda</taxon>
        <taxon>Heterobranchia</taxon>
        <taxon>Euthyneura</taxon>
        <taxon>Panpulmonata</taxon>
        <taxon>Hygrophila</taxon>
        <taxon>Lymnaeoidea</taxon>
        <taxon>Planorbidae</taxon>
        <taxon>Biomphalaria</taxon>
    </lineage>
</organism>
<keyword evidence="2" id="KW-0768">Sushi</keyword>
<dbReference type="PROSITE" id="PS51120">
    <property type="entry name" value="LDLRB"/>
    <property type="match status" value="1"/>
</dbReference>
<dbReference type="RefSeq" id="XP_055887137.1">
    <property type="nucleotide sequence ID" value="XM_056031162.1"/>
</dbReference>
<name>A0A9W3AIN9_BIOGL</name>
<dbReference type="SUPFAM" id="SSF57535">
    <property type="entry name" value="Complement control module/SCR domain"/>
    <property type="match status" value="1"/>
</dbReference>
<dbReference type="SMART" id="SM00032">
    <property type="entry name" value="CCP"/>
    <property type="match status" value="1"/>
</dbReference>
<sequence>MVANQDGKYPSVLHYSDTAHPEAIVVQSQLRYLFWIETFKDTYQIQRSNLDGKNKITLINKSRLMHNPEHLAIDIWKNRLCWTNGNQICCFTFDGEVLDRCFDVQNSVQSLDIMHGLMIMTETLGGLKVSEFNNYIPSGPMTSPTFYSGINFTDVIYYHVSKQTLASDPCMKDLASTRNDSEIKGQANFDRHCSHLCLPSYESSKCVCMTGYWLKSNGECWEGVVENNFWLFSDLQTGQMFRQFALLPDYYTVLTPGRFHFIDVTIDSIEKRMYWVDANSNIVYSQLLNGTQLRVIFIGNETFHIAKIKMAARPHLLYIISKAGEVLVFSLLSGYYRRILQEVKWMIRHIDVDEENRLLYMTAILNTATDKTSVILGAILCSCMDGSEAKTVYVYNGSPLGIVLYNNSLFWVDPIEHMILMGKNVGKVVQVQPVVRLTGDAYPENIVVKGEEVFFTDKTKQALQRFHLNSSAMISNAGYPYMNRIAGLSFYDSSMCMVKPQPNASVIGENVGNYVTHGNVLTVSCNPGFIFSKTNNQNETRVCSQGQWSSRDSCVSVMKFTITGNSSHGYVALKESTLFIVPQGIFYVDVVCIGGGGGGIDACNKSSFQNDSQAGDGGLSSFGSYLRANGGHGGSLDKGGKGGVGKTLFGGDGLLSYNCQGGGAAGQTEPADVCKLSQTSCLFCGAGGAMIKCSNCFSRRGGCGGVGSQKGPEEGAADNYGGGATGLFGGGSGGGGGYSRGLIKVFPQQQIHIKVGLGGTPSARAAGDGIVVVGWGSRLEKLIDKAWKKSTGPCKSIIYKSYISFDKCNT</sequence>
<protein>
    <submittedName>
        <fullName evidence="6">Low-density lipoprotein receptor-related protein 4-like isoform X2</fullName>
    </submittedName>
</protein>
<dbReference type="InterPro" id="IPR000436">
    <property type="entry name" value="Sushi_SCR_CCP_dom"/>
</dbReference>
<evidence type="ECO:0000256" key="2">
    <source>
        <dbReference type="PROSITE-ProRule" id="PRU00302"/>
    </source>
</evidence>
<keyword evidence="1" id="KW-1015">Disulfide bond</keyword>
<dbReference type="GeneID" id="106060596"/>
<gene>
    <name evidence="6" type="primary">LOC106060596</name>
</gene>
<dbReference type="Proteomes" id="UP001165740">
    <property type="component" value="Chromosome 5"/>
</dbReference>
<evidence type="ECO:0000313" key="6">
    <source>
        <dbReference type="RefSeq" id="XP_055887137.1"/>
    </source>
</evidence>
<dbReference type="SUPFAM" id="SSF63825">
    <property type="entry name" value="YWTD domain"/>
    <property type="match status" value="2"/>
</dbReference>
<dbReference type="InterPro" id="IPR011042">
    <property type="entry name" value="6-blade_b-propeller_TolB-like"/>
</dbReference>
<dbReference type="InterPro" id="IPR050778">
    <property type="entry name" value="Cueball_EGF_LRP_Nidogen"/>
</dbReference>
<dbReference type="AlphaFoldDB" id="A0A9W3AIN9"/>
<dbReference type="PROSITE" id="PS50923">
    <property type="entry name" value="SUSHI"/>
    <property type="match status" value="1"/>
</dbReference>